<dbReference type="EMBL" id="UAQP01000005">
    <property type="protein sequence ID" value="SPU52092.1"/>
    <property type="molecule type" value="Genomic_DNA"/>
</dbReference>
<reference evidence="4 8" key="4">
    <citation type="journal article" date="2023" name="FEMS Microbes">
        <title>Whole genomes of deep-sea sponge-associated bacteria exhibit high novel natural product potential.</title>
        <authorList>
            <person name="Hesketh-Best P.J."/>
            <person name="January G.G."/>
            <person name="Koch M.J."/>
            <person name="Warburton P.J."/>
            <person name="Howell K.L."/>
            <person name="Upton M."/>
        </authorList>
    </citation>
    <scope>NUCLEOTIDE SEQUENCE [LARGE SCALE GENOMIC DNA]</scope>
    <source>
        <strain evidence="4 8">PC206-O</strain>
    </source>
</reference>
<dbReference type="EMBL" id="JACHLJ010000001">
    <property type="protein sequence ID" value="MBB5771278.1"/>
    <property type="molecule type" value="Genomic_DNA"/>
</dbReference>
<dbReference type="AlphaFoldDB" id="A0A2X1BHP8"/>
<dbReference type="GeneID" id="84662900"/>
<evidence type="ECO:0000256" key="2">
    <source>
        <dbReference type="SAM" id="Phobius"/>
    </source>
</evidence>
<evidence type="ECO:0000313" key="8">
    <source>
        <dbReference type="Proteomes" id="UP001272940"/>
    </source>
</evidence>
<feature type="compositionally biased region" description="Basic and acidic residues" evidence="1">
    <location>
        <begin position="10"/>
        <end position="22"/>
    </location>
</feature>
<name>A0A2X1BHP8_BREVE</name>
<keyword evidence="2" id="KW-0472">Membrane</keyword>
<sequence>MAADPPGTDPSDRDPHERDLSRRAGGGGAMSPWLIIGCIILLGLGVYVVSALL</sequence>
<evidence type="ECO:0000313" key="7">
    <source>
        <dbReference type="Proteomes" id="UP000556201"/>
    </source>
</evidence>
<keyword evidence="8" id="KW-1185">Reference proteome</keyword>
<reference evidence="5 6" key="1">
    <citation type="submission" date="2018-06" db="EMBL/GenBank/DDBJ databases">
        <authorList>
            <consortium name="Pathogen Informatics"/>
            <person name="Doyle S."/>
        </authorList>
    </citation>
    <scope>NUCLEOTIDE SEQUENCE [LARGE SCALE GENOMIC DNA]</scope>
    <source>
        <strain evidence="5 6">NCTC11166</strain>
    </source>
</reference>
<dbReference type="Proteomes" id="UP000251186">
    <property type="component" value="Unassembled WGS sequence"/>
</dbReference>
<accession>A0A2X1BHP8</accession>
<organism evidence="5 6">
    <name type="scientific">Brevundimonas vesicularis</name>
    <name type="common">Pseudomonas vesicularis</name>
    <dbReference type="NCBI Taxonomy" id="41276"/>
    <lineage>
        <taxon>Bacteria</taxon>
        <taxon>Pseudomonadati</taxon>
        <taxon>Pseudomonadota</taxon>
        <taxon>Alphaproteobacteria</taxon>
        <taxon>Caulobacterales</taxon>
        <taxon>Caulobacteraceae</taxon>
        <taxon>Brevundimonas</taxon>
    </lineage>
</organism>
<evidence type="ECO:0000256" key="1">
    <source>
        <dbReference type="SAM" id="MobiDB-lite"/>
    </source>
</evidence>
<feature type="transmembrane region" description="Helical" evidence="2">
    <location>
        <begin position="33"/>
        <end position="52"/>
    </location>
</feature>
<gene>
    <name evidence="3" type="ORF">HNP47_001247</name>
    <name evidence="5" type="ORF">NCTC11166_00410</name>
    <name evidence="4" type="ORF">NJD11_07565</name>
</gene>
<dbReference type="RefSeq" id="WP_165115848.1">
    <property type="nucleotide sequence ID" value="NZ_CP022048.2"/>
</dbReference>
<evidence type="ECO:0000313" key="6">
    <source>
        <dbReference type="Proteomes" id="UP000251186"/>
    </source>
</evidence>
<evidence type="ECO:0000313" key="4">
    <source>
        <dbReference type="EMBL" id="MDX2334798.1"/>
    </source>
</evidence>
<keyword evidence="2" id="KW-1133">Transmembrane helix</keyword>
<reference evidence="4" key="3">
    <citation type="submission" date="2022-06" db="EMBL/GenBank/DDBJ databases">
        <authorList>
            <person name="Hesketh-Best P.J."/>
            <person name="Koch M.J."/>
        </authorList>
    </citation>
    <scope>NUCLEOTIDE SEQUENCE</scope>
    <source>
        <strain evidence="4">PC206-O</strain>
    </source>
</reference>
<evidence type="ECO:0000313" key="3">
    <source>
        <dbReference type="EMBL" id="MBB5771278.1"/>
    </source>
</evidence>
<dbReference type="Proteomes" id="UP000556201">
    <property type="component" value="Unassembled WGS sequence"/>
</dbReference>
<reference evidence="3 7" key="2">
    <citation type="submission" date="2020-08" db="EMBL/GenBank/DDBJ databases">
        <title>Functional genomics of gut bacteria from endangered species of beetles.</title>
        <authorList>
            <person name="Carlos-Shanley C."/>
        </authorList>
    </citation>
    <scope>NUCLEOTIDE SEQUENCE [LARGE SCALE GENOMIC DNA]</scope>
    <source>
        <strain evidence="3 7">S00192</strain>
    </source>
</reference>
<proteinExistence type="predicted"/>
<protein>
    <submittedName>
        <fullName evidence="5">Uncharacterized protein</fullName>
    </submittedName>
</protein>
<dbReference type="EMBL" id="JAMYEC010000003">
    <property type="protein sequence ID" value="MDX2334798.1"/>
    <property type="molecule type" value="Genomic_DNA"/>
</dbReference>
<evidence type="ECO:0000313" key="5">
    <source>
        <dbReference type="EMBL" id="SPU52092.1"/>
    </source>
</evidence>
<dbReference type="Proteomes" id="UP001272940">
    <property type="component" value="Unassembled WGS sequence"/>
</dbReference>
<keyword evidence="2" id="KW-0812">Transmembrane</keyword>
<feature type="region of interest" description="Disordered" evidence="1">
    <location>
        <begin position="1"/>
        <end position="30"/>
    </location>
</feature>